<sequence>MVALLIFIPVAVSIMIILLGKSETQAVCVIMQEITYLDIQIRFVSQFYAFGYGGRHHHSLPRLGTPYVDLVLCGLLLSGSDGLAFTERSPLDILSASSARTFEVRDLCGLPLDGAVLAAGG</sequence>
<protein>
    <submittedName>
        <fullName evidence="2">Uncharacterized protein</fullName>
    </submittedName>
</protein>
<dbReference type="Proteomes" id="UP001175226">
    <property type="component" value="Unassembled WGS sequence"/>
</dbReference>
<comment type="caution">
    <text evidence="2">The sequence shown here is derived from an EMBL/GenBank/DDBJ whole genome shotgun (WGS) entry which is preliminary data.</text>
</comment>
<keyword evidence="3" id="KW-1185">Reference proteome</keyword>
<accession>A0AA39MHW8</accession>
<evidence type="ECO:0000313" key="2">
    <source>
        <dbReference type="EMBL" id="KAK0434957.1"/>
    </source>
</evidence>
<name>A0AA39MHW8_9AGAR</name>
<keyword evidence="1" id="KW-0732">Signal</keyword>
<dbReference type="EMBL" id="JAUEPT010000067">
    <property type="protein sequence ID" value="KAK0434957.1"/>
    <property type="molecule type" value="Genomic_DNA"/>
</dbReference>
<gene>
    <name evidence="2" type="ORF">EV421DRAFT_1272213</name>
</gene>
<dbReference type="AlphaFoldDB" id="A0AA39MHW8"/>
<evidence type="ECO:0000256" key="1">
    <source>
        <dbReference type="SAM" id="SignalP"/>
    </source>
</evidence>
<evidence type="ECO:0000313" key="3">
    <source>
        <dbReference type="Proteomes" id="UP001175226"/>
    </source>
</evidence>
<feature type="signal peptide" evidence="1">
    <location>
        <begin position="1"/>
        <end position="26"/>
    </location>
</feature>
<proteinExistence type="predicted"/>
<organism evidence="2 3">
    <name type="scientific">Armillaria borealis</name>
    <dbReference type="NCBI Taxonomy" id="47425"/>
    <lineage>
        <taxon>Eukaryota</taxon>
        <taxon>Fungi</taxon>
        <taxon>Dikarya</taxon>
        <taxon>Basidiomycota</taxon>
        <taxon>Agaricomycotina</taxon>
        <taxon>Agaricomycetes</taxon>
        <taxon>Agaricomycetidae</taxon>
        <taxon>Agaricales</taxon>
        <taxon>Marasmiineae</taxon>
        <taxon>Physalacriaceae</taxon>
        <taxon>Armillaria</taxon>
    </lineage>
</organism>
<reference evidence="2" key="1">
    <citation type="submission" date="2023-06" db="EMBL/GenBank/DDBJ databases">
        <authorList>
            <consortium name="Lawrence Berkeley National Laboratory"/>
            <person name="Ahrendt S."/>
            <person name="Sahu N."/>
            <person name="Indic B."/>
            <person name="Wong-Bajracharya J."/>
            <person name="Merenyi Z."/>
            <person name="Ke H.-M."/>
            <person name="Monk M."/>
            <person name="Kocsube S."/>
            <person name="Drula E."/>
            <person name="Lipzen A."/>
            <person name="Balint B."/>
            <person name="Henrissat B."/>
            <person name="Andreopoulos B."/>
            <person name="Martin F.M."/>
            <person name="Harder C.B."/>
            <person name="Rigling D."/>
            <person name="Ford K.L."/>
            <person name="Foster G.D."/>
            <person name="Pangilinan J."/>
            <person name="Papanicolaou A."/>
            <person name="Barry K."/>
            <person name="LaButti K."/>
            <person name="Viragh M."/>
            <person name="Koriabine M."/>
            <person name="Yan M."/>
            <person name="Riley R."/>
            <person name="Champramary S."/>
            <person name="Plett K.L."/>
            <person name="Tsai I.J."/>
            <person name="Slot J."/>
            <person name="Sipos G."/>
            <person name="Plett J."/>
            <person name="Nagy L.G."/>
            <person name="Grigoriev I.V."/>
        </authorList>
    </citation>
    <scope>NUCLEOTIDE SEQUENCE</scope>
    <source>
        <strain evidence="2">FPL87.14</strain>
    </source>
</reference>
<feature type="chain" id="PRO_5041301133" evidence="1">
    <location>
        <begin position="27"/>
        <end position="121"/>
    </location>
</feature>